<keyword evidence="2" id="KW-1185">Reference proteome</keyword>
<organism evidence="1 2">
    <name type="scientific">Pistacia atlantica</name>
    <dbReference type="NCBI Taxonomy" id="434234"/>
    <lineage>
        <taxon>Eukaryota</taxon>
        <taxon>Viridiplantae</taxon>
        <taxon>Streptophyta</taxon>
        <taxon>Embryophyta</taxon>
        <taxon>Tracheophyta</taxon>
        <taxon>Spermatophyta</taxon>
        <taxon>Magnoliopsida</taxon>
        <taxon>eudicotyledons</taxon>
        <taxon>Gunneridae</taxon>
        <taxon>Pentapetalae</taxon>
        <taxon>rosids</taxon>
        <taxon>malvids</taxon>
        <taxon>Sapindales</taxon>
        <taxon>Anacardiaceae</taxon>
        <taxon>Pistacia</taxon>
    </lineage>
</organism>
<accession>A0ACC1B1R4</accession>
<name>A0ACC1B1R4_9ROSI</name>
<proteinExistence type="predicted"/>
<evidence type="ECO:0000313" key="1">
    <source>
        <dbReference type="EMBL" id="KAJ0092865.1"/>
    </source>
</evidence>
<protein>
    <submittedName>
        <fullName evidence="1">Uncharacterized protein</fullName>
    </submittedName>
</protein>
<dbReference type="Proteomes" id="UP001164250">
    <property type="component" value="Chromosome 7"/>
</dbReference>
<comment type="caution">
    <text evidence="1">The sequence shown here is derived from an EMBL/GenBank/DDBJ whole genome shotgun (WGS) entry which is preliminary data.</text>
</comment>
<dbReference type="EMBL" id="CM047903">
    <property type="protein sequence ID" value="KAJ0092865.1"/>
    <property type="molecule type" value="Genomic_DNA"/>
</dbReference>
<evidence type="ECO:0000313" key="2">
    <source>
        <dbReference type="Proteomes" id="UP001164250"/>
    </source>
</evidence>
<reference evidence="2" key="1">
    <citation type="journal article" date="2023" name="G3 (Bethesda)">
        <title>Genome assembly and association tests identify interacting loci associated with vigor, precocity, and sex in interspecific pistachio rootstocks.</title>
        <authorList>
            <person name="Palmer W."/>
            <person name="Jacygrad E."/>
            <person name="Sagayaradj S."/>
            <person name="Cavanaugh K."/>
            <person name="Han R."/>
            <person name="Bertier L."/>
            <person name="Beede B."/>
            <person name="Kafkas S."/>
            <person name="Golino D."/>
            <person name="Preece J."/>
            <person name="Michelmore R."/>
        </authorList>
    </citation>
    <scope>NUCLEOTIDE SEQUENCE [LARGE SCALE GENOMIC DNA]</scope>
</reference>
<gene>
    <name evidence="1" type="ORF">Patl1_25950</name>
</gene>
<sequence>MKSKPTAIRAFGQRSIASTLLYRSSNPFNNTEGDVNDKLAAQKASSVSLSDFLDRKLHKSSVQPKTIQGKSSPFSTPVGLRNAGGNTDGQMGIKKEVEEEVKNVLDKEILEQFKHTGSEKGEAMCSCSVGEVEISNVDNVKESKKRRNPFEDAFSSKKPIISGPKVVGADEKHTTRKPFVVLGDDSKWNRKGREKSSISNKKPRPSYNHYANGRGWWDCDMEGVDDEEVGFGQVWEGVGSTTFGGIEWH</sequence>